<dbReference type="HOGENOM" id="CLU_010194_44_2_3"/>
<dbReference type="STRING" id="84588.SYNW2400"/>
<keyword evidence="4" id="KW-1185">Reference proteome</keyword>
<dbReference type="KEGG" id="syw:SYNW2400"/>
<dbReference type="RefSeq" id="WP_011129253.1">
    <property type="nucleotide sequence ID" value="NC_005070.1"/>
</dbReference>
<dbReference type="SUPFAM" id="SSF51735">
    <property type="entry name" value="NAD(P)-binding Rossmann-fold domains"/>
    <property type="match status" value="1"/>
</dbReference>
<dbReference type="PANTHER" id="PTHR24320">
    <property type="entry name" value="RETINOL DEHYDROGENASE"/>
    <property type="match status" value="1"/>
</dbReference>
<dbReference type="Pfam" id="PF00106">
    <property type="entry name" value="adh_short"/>
    <property type="match status" value="1"/>
</dbReference>
<keyword evidence="2" id="KW-0560">Oxidoreductase</keyword>
<reference evidence="3 4" key="1">
    <citation type="journal article" date="2003" name="Nature">
        <title>The genome of a motile marine Synechococcus.</title>
        <authorList>
            <person name="Palenik B."/>
            <person name="Brahamsha B."/>
            <person name="Larimer F."/>
            <person name="Land M."/>
            <person name="Hauser L."/>
            <person name="Chain P."/>
            <person name="Lamerdin J."/>
            <person name="Regala W."/>
            <person name="Allen E.A."/>
            <person name="McCarren J."/>
            <person name="Paulsen I."/>
            <person name="Dufresne A."/>
            <person name="Partensky F."/>
            <person name="Webb E."/>
            <person name="Waterbury J."/>
        </authorList>
    </citation>
    <scope>NUCLEOTIDE SEQUENCE [LARGE SCALE GENOMIC DNA]</scope>
    <source>
        <strain evidence="3 4">WH8102</strain>
    </source>
</reference>
<dbReference type="Proteomes" id="UP000001422">
    <property type="component" value="Chromosome"/>
</dbReference>
<proteinExistence type="inferred from homology"/>
<sequence length="305" mass="32896">MVWTVDDIPSQEERVALVTGANSGLGLATARAMSARGATVIMACRCRRKAETARTQLLEAGLTGLDLLDLDLADLNSVRRAAAEVSDRYGHLDLLFNNAGVMAPPRQLTVQGHELQLGVNHLGHMALTLQLLPLMQGRNDARVVTVTSGAQYFGRIRWDDPSWAQGYDRYGAYSQSKLANVMFALELEARQQEQGGGIRSLAAHPGLARTDLQPTAIASGGNRLEAVAYRLMDPLFQSAAMGALPQLHAATAATAQGGEHYGPDQLGGMRGHPTRCRIAPAALDREQRQRLWQLSEELAGGLLMP</sequence>
<dbReference type="EMBL" id="BX569695">
    <property type="protein sequence ID" value="CAE08915.1"/>
    <property type="molecule type" value="Genomic_DNA"/>
</dbReference>
<dbReference type="InterPro" id="IPR036291">
    <property type="entry name" value="NAD(P)-bd_dom_sf"/>
</dbReference>
<evidence type="ECO:0000313" key="3">
    <source>
        <dbReference type="EMBL" id="CAE08915.1"/>
    </source>
</evidence>
<protein>
    <submittedName>
        <fullName evidence="3">Short-chain dehydrogenase/reductase (SDR) superfamily</fullName>
    </submittedName>
</protein>
<evidence type="ECO:0000313" key="4">
    <source>
        <dbReference type="Proteomes" id="UP000001422"/>
    </source>
</evidence>
<gene>
    <name evidence="3" type="ordered locus">SYNW2400</name>
</gene>
<organism evidence="3 4">
    <name type="scientific">Parasynechococcus marenigrum (strain WH8102)</name>
    <dbReference type="NCBI Taxonomy" id="84588"/>
    <lineage>
        <taxon>Bacteria</taxon>
        <taxon>Bacillati</taxon>
        <taxon>Cyanobacteriota</taxon>
        <taxon>Cyanophyceae</taxon>
        <taxon>Synechococcales</taxon>
        <taxon>Prochlorococcaceae</taxon>
        <taxon>Parasynechococcus</taxon>
        <taxon>Parasynechococcus marenigrum</taxon>
    </lineage>
</organism>
<comment type="similarity">
    <text evidence="1">Belongs to the short-chain dehydrogenases/reductases (SDR) family.</text>
</comment>
<name>Q7U3N1_PARMW</name>
<dbReference type="eggNOG" id="COG1028">
    <property type="taxonomic scope" value="Bacteria"/>
</dbReference>
<accession>Q7U3N1</accession>
<dbReference type="InterPro" id="IPR002347">
    <property type="entry name" value="SDR_fam"/>
</dbReference>
<dbReference type="PANTHER" id="PTHR24320:SF148">
    <property type="entry name" value="NAD(P)-BINDING ROSSMANN-FOLD SUPERFAMILY PROTEIN"/>
    <property type="match status" value="1"/>
</dbReference>
<evidence type="ECO:0000256" key="2">
    <source>
        <dbReference type="ARBA" id="ARBA00023002"/>
    </source>
</evidence>
<dbReference type="Gene3D" id="3.40.50.720">
    <property type="entry name" value="NAD(P)-binding Rossmann-like Domain"/>
    <property type="match status" value="1"/>
</dbReference>
<dbReference type="PRINTS" id="PR00081">
    <property type="entry name" value="GDHRDH"/>
</dbReference>
<dbReference type="GO" id="GO:0016491">
    <property type="term" value="F:oxidoreductase activity"/>
    <property type="evidence" value="ECO:0007669"/>
    <property type="project" value="UniProtKB-KW"/>
</dbReference>
<dbReference type="AlphaFoldDB" id="Q7U3N1"/>
<dbReference type="NCBIfam" id="NF004846">
    <property type="entry name" value="PRK06197.1"/>
    <property type="match status" value="1"/>
</dbReference>
<evidence type="ECO:0000256" key="1">
    <source>
        <dbReference type="ARBA" id="ARBA00006484"/>
    </source>
</evidence>